<reference evidence="8" key="1">
    <citation type="submission" date="2023-03" db="EMBL/GenBank/DDBJ databases">
        <title>Edaphobacter sp.</title>
        <authorList>
            <person name="Huber K.J."/>
            <person name="Papendorf J."/>
            <person name="Pilke C."/>
            <person name="Bunk B."/>
            <person name="Sproeer C."/>
            <person name="Pester M."/>
        </authorList>
    </citation>
    <scope>NUCLEOTIDE SEQUENCE</scope>
    <source>
        <strain evidence="8">DSM 110680</strain>
    </source>
</reference>
<dbReference type="GO" id="GO:0006605">
    <property type="term" value="P:protein targeting"/>
    <property type="evidence" value="ECO:0007669"/>
    <property type="project" value="InterPro"/>
</dbReference>
<dbReference type="PANTHER" id="PTHR30065">
    <property type="entry name" value="FLAGELLAR BIOSYNTHETIC PROTEIN FLIR"/>
    <property type="match status" value="1"/>
</dbReference>
<keyword evidence="8" id="KW-0282">Flagellum</keyword>
<keyword evidence="5 7" id="KW-1133">Transmembrane helix</keyword>
<keyword evidence="4 7" id="KW-0812">Transmembrane</keyword>
<accession>A0AAU7DG96</accession>
<evidence type="ECO:0000256" key="1">
    <source>
        <dbReference type="ARBA" id="ARBA00004651"/>
    </source>
</evidence>
<feature type="transmembrane region" description="Helical" evidence="7">
    <location>
        <begin position="122"/>
        <end position="141"/>
    </location>
</feature>
<proteinExistence type="inferred from homology"/>
<feature type="transmembrane region" description="Helical" evidence="7">
    <location>
        <begin position="39"/>
        <end position="57"/>
    </location>
</feature>
<gene>
    <name evidence="8" type="ORF">P8935_16535</name>
</gene>
<feature type="transmembrane region" description="Helical" evidence="7">
    <location>
        <begin position="88"/>
        <end position="107"/>
    </location>
</feature>
<evidence type="ECO:0000256" key="3">
    <source>
        <dbReference type="ARBA" id="ARBA00022475"/>
    </source>
</evidence>
<dbReference type="RefSeq" id="WP_348261399.1">
    <property type="nucleotide sequence ID" value="NZ_CP121196.1"/>
</dbReference>
<evidence type="ECO:0000256" key="4">
    <source>
        <dbReference type="ARBA" id="ARBA00022692"/>
    </source>
</evidence>
<keyword evidence="3" id="KW-1003">Cell membrane</keyword>
<sequence>MATWASFLSAMVLTLIRISGIVVFAPFFSSSALPARTKAVFVGAVALLLAPLVASLPAGHTEISFTALLSEIAVGLVYGLVLSLMNEMLLFAGQIAGVQFSFSMVNLLDPTSNIQTPLMGDLFQLMGTLVLIAAGLDRILLASLVRSFRAVPLGAYTLAPLTAHAIVQAAGGIFLAAVELAAPILAATMLIEVAVALLSKLSPQLPVMSLTVPLKTLVGFAVLIGSLALWPRFIEARFAGLLDMAEKLLQGPARSPGFGLGG</sequence>
<comment type="subcellular location">
    <subcellularLocation>
        <location evidence="1">Cell membrane</location>
        <topology evidence="1">Multi-pass membrane protein</topology>
    </subcellularLocation>
</comment>
<dbReference type="PANTHER" id="PTHR30065:SF1">
    <property type="entry name" value="SURFACE PRESENTATION OF ANTIGENS PROTEIN SPAR"/>
    <property type="match status" value="1"/>
</dbReference>
<feature type="transmembrane region" description="Helical" evidence="7">
    <location>
        <begin position="210"/>
        <end position="230"/>
    </location>
</feature>
<dbReference type="GO" id="GO:0005886">
    <property type="term" value="C:plasma membrane"/>
    <property type="evidence" value="ECO:0007669"/>
    <property type="project" value="UniProtKB-SubCell"/>
</dbReference>
<dbReference type="InterPro" id="IPR002010">
    <property type="entry name" value="T3SS_IM_R"/>
</dbReference>
<dbReference type="EMBL" id="CP121196">
    <property type="protein sequence ID" value="XBH16172.1"/>
    <property type="molecule type" value="Genomic_DNA"/>
</dbReference>
<comment type="similarity">
    <text evidence="2">Belongs to the FliR/MopE/SpaR family.</text>
</comment>
<keyword evidence="8" id="KW-0969">Cilium</keyword>
<evidence type="ECO:0000256" key="6">
    <source>
        <dbReference type="ARBA" id="ARBA00023136"/>
    </source>
</evidence>
<feature type="transmembrane region" description="Helical" evidence="7">
    <location>
        <begin position="6"/>
        <end position="27"/>
    </location>
</feature>
<organism evidence="8">
    <name type="scientific">Telmatobacter sp. DSM 110680</name>
    <dbReference type="NCBI Taxonomy" id="3036704"/>
    <lineage>
        <taxon>Bacteria</taxon>
        <taxon>Pseudomonadati</taxon>
        <taxon>Acidobacteriota</taxon>
        <taxon>Terriglobia</taxon>
        <taxon>Terriglobales</taxon>
        <taxon>Acidobacteriaceae</taxon>
        <taxon>Telmatobacter</taxon>
    </lineage>
</organism>
<keyword evidence="6 7" id="KW-0472">Membrane</keyword>
<evidence type="ECO:0000256" key="5">
    <source>
        <dbReference type="ARBA" id="ARBA00022989"/>
    </source>
</evidence>
<feature type="transmembrane region" description="Helical" evidence="7">
    <location>
        <begin position="63"/>
        <end position="81"/>
    </location>
</feature>
<dbReference type="AlphaFoldDB" id="A0AAU7DG96"/>
<dbReference type="Pfam" id="PF01311">
    <property type="entry name" value="Bac_export_1"/>
    <property type="match status" value="1"/>
</dbReference>
<evidence type="ECO:0000256" key="2">
    <source>
        <dbReference type="ARBA" id="ARBA00009772"/>
    </source>
</evidence>
<evidence type="ECO:0000313" key="8">
    <source>
        <dbReference type="EMBL" id="XBH16172.1"/>
    </source>
</evidence>
<keyword evidence="8" id="KW-0966">Cell projection</keyword>
<name>A0AAU7DG96_9BACT</name>
<evidence type="ECO:0000256" key="7">
    <source>
        <dbReference type="SAM" id="Phobius"/>
    </source>
</evidence>
<dbReference type="PRINTS" id="PR00953">
    <property type="entry name" value="TYPE3IMRPROT"/>
</dbReference>
<protein>
    <submittedName>
        <fullName evidence="8">Flagellar biosynthetic protein FliR</fullName>
    </submittedName>
</protein>